<keyword evidence="3" id="KW-1185">Reference proteome</keyword>
<proteinExistence type="predicted"/>
<dbReference type="Proteomes" id="UP000807159">
    <property type="component" value="Chromosome 6"/>
</dbReference>
<evidence type="ECO:0000256" key="1">
    <source>
        <dbReference type="SAM" id="MobiDB-lite"/>
    </source>
</evidence>
<name>A0A8T2YIK7_POPDE</name>
<evidence type="ECO:0000313" key="3">
    <source>
        <dbReference type="Proteomes" id="UP000807159"/>
    </source>
</evidence>
<feature type="compositionally biased region" description="Polar residues" evidence="1">
    <location>
        <begin position="1"/>
        <end position="19"/>
    </location>
</feature>
<dbReference type="EMBL" id="JACEGQ020000006">
    <property type="protein sequence ID" value="KAH8504877.1"/>
    <property type="molecule type" value="Genomic_DNA"/>
</dbReference>
<evidence type="ECO:0000313" key="2">
    <source>
        <dbReference type="EMBL" id="KAH8504877.1"/>
    </source>
</evidence>
<comment type="caution">
    <text evidence="2">The sequence shown here is derived from an EMBL/GenBank/DDBJ whole genome shotgun (WGS) entry which is preliminary data.</text>
</comment>
<reference evidence="2" key="1">
    <citation type="journal article" date="2021" name="J. Hered.">
        <title>Genome Assembly of Salicaceae Populus deltoides (Eastern Cottonwood) I-69 Based on Nanopore Sequencing and Hi-C Technologies.</title>
        <authorList>
            <person name="Bai S."/>
            <person name="Wu H."/>
            <person name="Zhang J."/>
            <person name="Pan Z."/>
            <person name="Zhao W."/>
            <person name="Li Z."/>
            <person name="Tong C."/>
        </authorList>
    </citation>
    <scope>NUCLEOTIDE SEQUENCE</scope>
    <source>
        <tissue evidence="2">Leaf</tissue>
    </source>
</reference>
<organism evidence="2 3">
    <name type="scientific">Populus deltoides</name>
    <name type="common">Eastern poplar</name>
    <name type="synonym">Eastern cottonwood</name>
    <dbReference type="NCBI Taxonomy" id="3696"/>
    <lineage>
        <taxon>Eukaryota</taxon>
        <taxon>Viridiplantae</taxon>
        <taxon>Streptophyta</taxon>
        <taxon>Embryophyta</taxon>
        <taxon>Tracheophyta</taxon>
        <taxon>Spermatophyta</taxon>
        <taxon>Magnoliopsida</taxon>
        <taxon>eudicotyledons</taxon>
        <taxon>Gunneridae</taxon>
        <taxon>Pentapetalae</taxon>
        <taxon>rosids</taxon>
        <taxon>fabids</taxon>
        <taxon>Malpighiales</taxon>
        <taxon>Salicaceae</taxon>
        <taxon>Saliceae</taxon>
        <taxon>Populus</taxon>
    </lineage>
</organism>
<dbReference type="AlphaFoldDB" id="A0A8T2YIK7"/>
<feature type="region of interest" description="Disordered" evidence="1">
    <location>
        <begin position="1"/>
        <end position="23"/>
    </location>
</feature>
<protein>
    <recommendedName>
        <fullName evidence="4">F-box domain-containing protein</fullName>
    </recommendedName>
</protein>
<evidence type="ECO:0008006" key="4">
    <source>
        <dbReference type="Google" id="ProtNLM"/>
    </source>
</evidence>
<accession>A0A8T2YIK7</accession>
<sequence length="213" mass="24032">MDGTDSPSVSTGVVLQNHGNGKLKNSEVTHDQLHRGCRIQRCICHLPIELSVLILEHLSVTDFLSVLSFCRCCRIAFSRFPLSFFDRLQGKLPCVVFLKASSSTKGTLEREVCCFCPRRHLFHATAEGSSAPSLFFSTMELIGSKNICPLFLDDTRLQHPECAASKDCTIFSHEPWKSTHGKWAKDSSSKWRALQRLLDMSHGLYNLFKGRWV</sequence>
<gene>
    <name evidence="2" type="ORF">H0E87_012203</name>
</gene>